<dbReference type="AlphaFoldDB" id="A0A0M3V952"/>
<dbReference type="Proteomes" id="UP000059847">
    <property type="component" value="Chromosome"/>
</dbReference>
<keyword evidence="5 8" id="KW-0472">Membrane</keyword>
<dbReference type="EMBL" id="CP012678">
    <property type="protein sequence ID" value="ALF60343.1"/>
    <property type="molecule type" value="Genomic_DNA"/>
</dbReference>
<feature type="region of interest" description="Disordered" evidence="7">
    <location>
        <begin position="576"/>
        <end position="595"/>
    </location>
</feature>
<dbReference type="SMART" id="SM00244">
    <property type="entry name" value="PHB"/>
    <property type="match status" value="1"/>
</dbReference>
<keyword evidence="4" id="KW-1003">Cell membrane</keyword>
<comment type="subcellular location">
    <subcellularLocation>
        <location evidence="2">Cell membrane</location>
    </subcellularLocation>
    <subcellularLocation>
        <location evidence="1">Membrane</location>
        <topology evidence="1">Single-pass membrane protein</topology>
    </subcellularLocation>
</comment>
<evidence type="ECO:0000313" key="10">
    <source>
        <dbReference type="EMBL" id="ALF60343.1"/>
    </source>
</evidence>
<organism evidence="10 11">
    <name type="scientific">Psychrobacter urativorans</name>
    <dbReference type="NCBI Taxonomy" id="45610"/>
    <lineage>
        <taxon>Bacteria</taxon>
        <taxon>Pseudomonadati</taxon>
        <taxon>Pseudomonadota</taxon>
        <taxon>Gammaproteobacteria</taxon>
        <taxon>Moraxellales</taxon>
        <taxon>Moraxellaceae</taxon>
        <taxon>Psychrobacter</taxon>
    </lineage>
</organism>
<evidence type="ECO:0000256" key="8">
    <source>
        <dbReference type="SAM" id="Phobius"/>
    </source>
</evidence>
<name>A0A0M3V952_9GAMM</name>
<protein>
    <recommendedName>
        <fullName evidence="9">Band 7 domain-containing protein</fullName>
    </recommendedName>
</protein>
<evidence type="ECO:0000256" key="2">
    <source>
        <dbReference type="ARBA" id="ARBA00004236"/>
    </source>
</evidence>
<evidence type="ECO:0000256" key="3">
    <source>
        <dbReference type="ARBA" id="ARBA00007161"/>
    </source>
</evidence>
<dbReference type="InterPro" id="IPR001107">
    <property type="entry name" value="Band_7"/>
</dbReference>
<proteinExistence type="inferred from homology"/>
<keyword evidence="8" id="KW-0812">Transmembrane</keyword>
<dbReference type="PANTHER" id="PTHR13806">
    <property type="entry name" value="FLOTILLIN-RELATED"/>
    <property type="match status" value="1"/>
</dbReference>
<evidence type="ECO:0000256" key="4">
    <source>
        <dbReference type="ARBA" id="ARBA00022475"/>
    </source>
</evidence>
<dbReference type="Pfam" id="PF01145">
    <property type="entry name" value="Band_7"/>
    <property type="match status" value="1"/>
</dbReference>
<evidence type="ECO:0000256" key="7">
    <source>
        <dbReference type="SAM" id="MobiDB-lite"/>
    </source>
</evidence>
<evidence type="ECO:0000256" key="5">
    <source>
        <dbReference type="ARBA" id="ARBA00023136"/>
    </source>
</evidence>
<dbReference type="Gene3D" id="3.30.479.30">
    <property type="entry name" value="Band 7 domain"/>
    <property type="match status" value="1"/>
</dbReference>
<comment type="similarity">
    <text evidence="3">Belongs to the band 7/mec-2 family. Flotillin subfamily.</text>
</comment>
<dbReference type="InterPro" id="IPR031905">
    <property type="entry name" value="Flotillin_C"/>
</dbReference>
<keyword evidence="8" id="KW-1133">Transmembrane helix</keyword>
<gene>
    <name evidence="10" type="ORF">AOC03_10080</name>
</gene>
<evidence type="ECO:0000313" key="11">
    <source>
        <dbReference type="Proteomes" id="UP000059847"/>
    </source>
</evidence>
<evidence type="ECO:0000256" key="6">
    <source>
        <dbReference type="SAM" id="Coils"/>
    </source>
</evidence>
<accession>A0A0M3V952</accession>
<dbReference type="GO" id="GO:0005886">
    <property type="term" value="C:plasma membrane"/>
    <property type="evidence" value="ECO:0007669"/>
    <property type="project" value="UniProtKB-SubCell"/>
</dbReference>
<feature type="coiled-coil region" evidence="6">
    <location>
        <begin position="380"/>
        <end position="415"/>
    </location>
</feature>
<dbReference type="PANTHER" id="PTHR13806:SF31">
    <property type="entry name" value="FLOTILLIN-LIKE PROTEIN 1-RELATED"/>
    <property type="match status" value="1"/>
</dbReference>
<feature type="transmembrane region" description="Helical" evidence="8">
    <location>
        <begin position="6"/>
        <end position="25"/>
    </location>
</feature>
<keyword evidence="11" id="KW-1185">Reference proteome</keyword>
<dbReference type="RefSeq" id="WP_062535646.1">
    <property type="nucleotide sequence ID" value="NZ_CP012678.1"/>
</dbReference>
<dbReference type="Pfam" id="PF15975">
    <property type="entry name" value="Flot"/>
    <property type="match status" value="1"/>
</dbReference>
<reference evidence="10 11" key="1">
    <citation type="submission" date="2015-09" db="EMBL/GenBank/DDBJ databases">
        <title>Complete genome of Psychrobacter urativorans R10.10B.</title>
        <authorList>
            <person name="See-Too W.S."/>
            <person name="Chan K.G."/>
        </authorList>
    </citation>
    <scope>NUCLEOTIDE SEQUENCE [LARGE SCALE GENOMIC DNA]</scope>
    <source>
        <strain evidence="10 11">R10.10B</strain>
    </source>
</reference>
<evidence type="ECO:0000259" key="9">
    <source>
        <dbReference type="SMART" id="SM00244"/>
    </source>
</evidence>
<dbReference type="InterPro" id="IPR027705">
    <property type="entry name" value="Flotillin_fam"/>
</dbReference>
<dbReference type="STRING" id="45610.AOC03_10080"/>
<dbReference type="SUPFAM" id="SSF117892">
    <property type="entry name" value="Band 7/SPFH domain"/>
    <property type="match status" value="1"/>
</dbReference>
<feature type="domain" description="Band 7" evidence="9">
    <location>
        <begin position="26"/>
        <end position="195"/>
    </location>
</feature>
<dbReference type="OrthoDB" id="9815577at2"/>
<dbReference type="InterPro" id="IPR036013">
    <property type="entry name" value="Band_7/SPFH_dom_sf"/>
</dbReference>
<sequence length="595" mass="65451">MEILIYWLVIAGVIVVALLIIGFIFTRLYTRASKEVSFVRTGMGGESVILNGGAFVLPVLHEVIPVNMNTLRLEVRRADTEALITKDRMRVDVKAEFYVRVSPLKESIATAAQTLGMKTMAPSELKELVEGKFVDALRAVAAEMQMEELHEKRVDFVQRVQRAVSEDLAKNGLELETVSLTGLDQTKFEYFNPQNAFDAEGMTRLTKTIQERLKLRNDIEQETDLAIKTKNLEAERSRINIVREEEYAKLEQEREISIRRAEQASNIATEESIKQREAEAAKISAQREIDLQRINADRDTKNQNIMKEQAVEQANIERQKSLELSEQERQIAVAEKSRAESMAKAEADKARALAVQQAENVTTVREREIAERAKAVRLIKASEEAEIDAIEIKVAAQAEKQAAADRAEAVRIEAQAAADKQRLIAQGEADAQLVIAHATAEKYRVKAEGQEALNKAANMLSSDQIDMQIRIALLERLPSIIAESVKPIQNIDGIKILQVGGNGAGMLGGQVPNGVAADATGNGSSSNSLADDMVSSALRYRSQAPLIDHLLGELGLAGGGDMNALTSALVDSQFSPVNNKRTADNKANDNSSNRS</sequence>
<keyword evidence="6" id="KW-0175">Coiled coil</keyword>
<dbReference type="CDD" id="cd03399">
    <property type="entry name" value="SPFH_flotillin"/>
    <property type="match status" value="1"/>
</dbReference>
<dbReference type="KEGG" id="pur:AOC03_10080"/>
<evidence type="ECO:0000256" key="1">
    <source>
        <dbReference type="ARBA" id="ARBA00004167"/>
    </source>
</evidence>